<dbReference type="InterPro" id="IPR001841">
    <property type="entry name" value="Znf_RING"/>
</dbReference>
<evidence type="ECO:0000256" key="5">
    <source>
        <dbReference type="ARBA" id="ARBA00022692"/>
    </source>
</evidence>
<evidence type="ECO:0000256" key="4">
    <source>
        <dbReference type="ARBA" id="ARBA00022679"/>
    </source>
</evidence>
<evidence type="ECO:0000256" key="7">
    <source>
        <dbReference type="ARBA" id="ARBA00022786"/>
    </source>
</evidence>
<keyword evidence="10" id="KW-0472">Membrane</keyword>
<keyword evidence="8" id="KW-0862">Zinc</keyword>
<comment type="similarity">
    <text evidence="11">Belongs to the RING-type zinc finger family. ATL subfamily.</text>
</comment>
<dbReference type="Pfam" id="PF13639">
    <property type="entry name" value="zf-RING_2"/>
    <property type="match status" value="1"/>
</dbReference>
<evidence type="ECO:0000256" key="8">
    <source>
        <dbReference type="ARBA" id="ARBA00022833"/>
    </source>
</evidence>
<keyword evidence="12" id="KW-0863">Zinc-finger</keyword>
<dbReference type="PANTHER" id="PTHR46905:SF21">
    <property type="entry name" value="RING-TYPE E3 UBIQUITIN TRANSFERASE"/>
    <property type="match status" value="1"/>
</dbReference>
<dbReference type="PANTHER" id="PTHR46905">
    <property type="entry name" value="RING-H2 FINGER PROTEIN ATL78"/>
    <property type="match status" value="1"/>
</dbReference>
<evidence type="ECO:0000313" key="15">
    <source>
        <dbReference type="Proteomes" id="UP001472677"/>
    </source>
</evidence>
<comment type="caution">
    <text evidence="14">The sequence shown here is derived from an EMBL/GenBank/DDBJ whole genome shotgun (WGS) entry which is preliminary data.</text>
</comment>
<evidence type="ECO:0000256" key="6">
    <source>
        <dbReference type="ARBA" id="ARBA00022723"/>
    </source>
</evidence>
<keyword evidence="7" id="KW-0833">Ubl conjugation pathway</keyword>
<keyword evidence="5" id="KW-0812">Transmembrane</keyword>
<dbReference type="InterPro" id="IPR013083">
    <property type="entry name" value="Znf_RING/FYVE/PHD"/>
</dbReference>
<keyword evidence="6" id="KW-0479">Metal-binding</keyword>
<comment type="subcellular location">
    <subcellularLocation>
        <location evidence="2">Membrane</location>
        <topology evidence="2">Single-pass membrane protein</topology>
    </subcellularLocation>
</comment>
<dbReference type="PROSITE" id="PS50089">
    <property type="entry name" value="ZF_RING_2"/>
    <property type="match status" value="1"/>
</dbReference>
<feature type="domain" description="RING-type" evidence="13">
    <location>
        <begin position="82"/>
        <end position="123"/>
    </location>
</feature>
<reference evidence="14 15" key="1">
    <citation type="journal article" date="2024" name="G3 (Bethesda)">
        <title>Genome assembly of Hibiscus sabdariffa L. provides insights into metabolisms of medicinal natural products.</title>
        <authorList>
            <person name="Kim T."/>
        </authorList>
    </citation>
    <scope>NUCLEOTIDE SEQUENCE [LARGE SCALE GENOMIC DNA]</scope>
    <source>
        <strain evidence="14">TK-2024</strain>
        <tissue evidence="14">Old leaves</tissue>
    </source>
</reference>
<accession>A0ABR2E8R4</accession>
<keyword evidence="4" id="KW-0808">Transferase</keyword>
<sequence length="144" mass="16178">MFIILEALLCALICALGLNFIMRCALRCGKRFGLDCWKILYMDTFEETTDRLAATRGLEKSALRKIPVAIYSPRVKVKVKDCLICLGEFMDGGKVRVLPKCNHGFHVRCIDTWLMSHSSCLTCMRSLLDQITSSDVAVLTKGKI</sequence>
<keyword evidence="15" id="KW-1185">Reference proteome</keyword>
<dbReference type="EC" id="2.3.2.27" evidence="3"/>
<evidence type="ECO:0000256" key="3">
    <source>
        <dbReference type="ARBA" id="ARBA00012483"/>
    </source>
</evidence>
<comment type="catalytic activity">
    <reaction evidence="1">
        <text>S-ubiquitinyl-[E2 ubiquitin-conjugating enzyme]-L-cysteine + [acceptor protein]-L-lysine = [E2 ubiquitin-conjugating enzyme]-L-cysteine + N(6)-ubiquitinyl-[acceptor protein]-L-lysine.</text>
        <dbReference type="EC" id="2.3.2.27"/>
    </reaction>
</comment>
<organism evidence="14 15">
    <name type="scientific">Hibiscus sabdariffa</name>
    <name type="common">roselle</name>
    <dbReference type="NCBI Taxonomy" id="183260"/>
    <lineage>
        <taxon>Eukaryota</taxon>
        <taxon>Viridiplantae</taxon>
        <taxon>Streptophyta</taxon>
        <taxon>Embryophyta</taxon>
        <taxon>Tracheophyta</taxon>
        <taxon>Spermatophyta</taxon>
        <taxon>Magnoliopsida</taxon>
        <taxon>eudicotyledons</taxon>
        <taxon>Gunneridae</taxon>
        <taxon>Pentapetalae</taxon>
        <taxon>rosids</taxon>
        <taxon>malvids</taxon>
        <taxon>Malvales</taxon>
        <taxon>Malvaceae</taxon>
        <taxon>Malvoideae</taxon>
        <taxon>Hibiscus</taxon>
    </lineage>
</organism>
<dbReference type="InterPro" id="IPR044602">
    <property type="entry name" value="ATL10/ATL72-79-like"/>
</dbReference>
<evidence type="ECO:0000259" key="13">
    <source>
        <dbReference type="PROSITE" id="PS50089"/>
    </source>
</evidence>
<evidence type="ECO:0000313" key="14">
    <source>
        <dbReference type="EMBL" id="KAK8554225.1"/>
    </source>
</evidence>
<dbReference type="Proteomes" id="UP001472677">
    <property type="component" value="Unassembled WGS sequence"/>
</dbReference>
<evidence type="ECO:0000256" key="12">
    <source>
        <dbReference type="PROSITE-ProRule" id="PRU00175"/>
    </source>
</evidence>
<evidence type="ECO:0000256" key="1">
    <source>
        <dbReference type="ARBA" id="ARBA00000900"/>
    </source>
</evidence>
<evidence type="ECO:0000256" key="9">
    <source>
        <dbReference type="ARBA" id="ARBA00022989"/>
    </source>
</evidence>
<keyword evidence="9" id="KW-1133">Transmembrane helix</keyword>
<name>A0ABR2E8R4_9ROSI</name>
<protein>
    <recommendedName>
        <fullName evidence="3">RING-type E3 ubiquitin transferase</fullName>
        <ecNumber evidence="3">2.3.2.27</ecNumber>
    </recommendedName>
</protein>
<proteinExistence type="inferred from homology"/>
<dbReference type="SMART" id="SM00184">
    <property type="entry name" value="RING"/>
    <property type="match status" value="1"/>
</dbReference>
<evidence type="ECO:0000256" key="2">
    <source>
        <dbReference type="ARBA" id="ARBA00004167"/>
    </source>
</evidence>
<evidence type="ECO:0000256" key="10">
    <source>
        <dbReference type="ARBA" id="ARBA00023136"/>
    </source>
</evidence>
<dbReference type="SUPFAM" id="SSF57850">
    <property type="entry name" value="RING/U-box"/>
    <property type="match status" value="1"/>
</dbReference>
<evidence type="ECO:0000256" key="11">
    <source>
        <dbReference type="ARBA" id="ARBA00024209"/>
    </source>
</evidence>
<dbReference type="Gene3D" id="3.30.40.10">
    <property type="entry name" value="Zinc/RING finger domain, C3HC4 (zinc finger)"/>
    <property type="match status" value="1"/>
</dbReference>
<dbReference type="EMBL" id="JBBPBM010000019">
    <property type="protein sequence ID" value="KAK8554225.1"/>
    <property type="molecule type" value="Genomic_DNA"/>
</dbReference>
<gene>
    <name evidence="14" type="ORF">V6N12_031194</name>
</gene>